<evidence type="ECO:0000313" key="2">
    <source>
        <dbReference type="EMBL" id="GMH68477.1"/>
    </source>
</evidence>
<dbReference type="EMBL" id="BLQM01000140">
    <property type="protein sequence ID" value="GMH68477.1"/>
    <property type="molecule type" value="Genomic_DNA"/>
</dbReference>
<comment type="caution">
    <text evidence="2">The sequence shown here is derived from an EMBL/GenBank/DDBJ whole genome shotgun (WGS) entry which is preliminary data.</text>
</comment>
<organism evidence="2 3">
    <name type="scientific">Triparma laevis f. inornata</name>
    <dbReference type="NCBI Taxonomy" id="1714386"/>
    <lineage>
        <taxon>Eukaryota</taxon>
        <taxon>Sar</taxon>
        <taxon>Stramenopiles</taxon>
        <taxon>Ochrophyta</taxon>
        <taxon>Bolidophyceae</taxon>
        <taxon>Parmales</taxon>
        <taxon>Triparmaceae</taxon>
        <taxon>Triparma</taxon>
    </lineage>
</organism>
<protein>
    <recommendedName>
        <fullName evidence="1">O-acyltransferase WSD1 C-terminal domain-containing protein</fullName>
    </recommendedName>
</protein>
<reference evidence="3" key="1">
    <citation type="journal article" date="2023" name="Commun. Biol.">
        <title>Genome analysis of Parmales, the sister group of diatoms, reveals the evolutionary specialization of diatoms from phago-mixotrophs to photoautotrophs.</title>
        <authorList>
            <person name="Ban H."/>
            <person name="Sato S."/>
            <person name="Yoshikawa S."/>
            <person name="Yamada K."/>
            <person name="Nakamura Y."/>
            <person name="Ichinomiya M."/>
            <person name="Sato N."/>
            <person name="Blanc-Mathieu R."/>
            <person name="Endo H."/>
            <person name="Kuwata A."/>
            <person name="Ogata H."/>
        </authorList>
    </citation>
    <scope>NUCLEOTIDE SEQUENCE [LARGE SCALE GENOMIC DNA]</scope>
</reference>
<proteinExistence type="predicted"/>
<gene>
    <name evidence="2" type="ORF">TL16_g04941</name>
</gene>
<sequence>MTTPPEVVSKKPTGPKLVLLSETFHRQSVQRDQSPTIHCLMTLDSIPKTEAVTEKIRELIETYPLFRSTVVEHKTFFRSNYHWFTPTLDSVSSASFVSEVSLQIQSKPDPVISPDNNNECDRALKRFVSEKMPEFFDVSKGMFKVYVVRYLAEGADKQPITDRCDLVWRIHHGIGDGILLSKCLESLCEKVDSGQERASVSVKKPRKPIPLYRKIWLGVSAVSKTLMLPLSCPDAGTSLKAPSNYKKMGKAKTYASSKTWKVDSIKAVAKTMDCTLNDVVMACLSGGMRKYLQSVSDPVVEKKKNLKIRALAVVNTRTGMEGLLEAFKKCEAPNEFSYVIPFMPLGDMSSEDRVKACKKEMDRLKSSPEPFVVRKLNNTIRDLMGGKFVLAFNSDFVVNKFTCFFSNLPGPRGPLKIMGENLLRMSNFVHPMMYSCGLSIQSYNGELVINASVDKVLVGDATKLMQFVDEVWEELKGVGGGGEGGAEGDNLI</sequence>
<dbReference type="Proteomes" id="UP001162640">
    <property type="component" value="Unassembled WGS sequence"/>
</dbReference>
<dbReference type="InterPro" id="IPR045034">
    <property type="entry name" value="O-acyltransferase_WSD1-like"/>
</dbReference>
<dbReference type="GO" id="GO:0008374">
    <property type="term" value="F:O-acyltransferase activity"/>
    <property type="evidence" value="ECO:0007669"/>
    <property type="project" value="InterPro"/>
</dbReference>
<feature type="domain" description="O-acyltransferase WSD1 C-terminal" evidence="1">
    <location>
        <begin position="334"/>
        <end position="476"/>
    </location>
</feature>
<evidence type="ECO:0000313" key="3">
    <source>
        <dbReference type="Proteomes" id="UP001162640"/>
    </source>
</evidence>
<name>A0A9W7E752_9STRA</name>
<dbReference type="GO" id="GO:0019432">
    <property type="term" value="P:triglyceride biosynthetic process"/>
    <property type="evidence" value="ECO:0007669"/>
    <property type="project" value="TreeGrafter"/>
</dbReference>
<dbReference type="Pfam" id="PF06974">
    <property type="entry name" value="WS_DGAT_C"/>
    <property type="match status" value="1"/>
</dbReference>
<accession>A0A9W7E752</accession>
<dbReference type="PANTHER" id="PTHR31650">
    <property type="entry name" value="O-ACYLTRANSFERASE (WSD1-LIKE) FAMILY PROTEIN"/>
    <property type="match status" value="1"/>
</dbReference>
<dbReference type="PANTHER" id="PTHR31650:SF1">
    <property type="entry name" value="WAX ESTER SYNTHASE_DIACYLGLYCEROL ACYLTRANSFERASE 4-RELATED"/>
    <property type="match status" value="1"/>
</dbReference>
<evidence type="ECO:0000259" key="1">
    <source>
        <dbReference type="Pfam" id="PF06974"/>
    </source>
</evidence>
<dbReference type="AlphaFoldDB" id="A0A9W7E752"/>
<dbReference type="GO" id="GO:0005886">
    <property type="term" value="C:plasma membrane"/>
    <property type="evidence" value="ECO:0007669"/>
    <property type="project" value="TreeGrafter"/>
</dbReference>
<dbReference type="InterPro" id="IPR009721">
    <property type="entry name" value="O-acyltransferase_WSD1_C"/>
</dbReference>